<evidence type="ECO:0000256" key="1">
    <source>
        <dbReference type="ARBA" id="ARBA00023209"/>
    </source>
</evidence>
<dbReference type="GO" id="GO:0004305">
    <property type="term" value="F:ethanolamine kinase activity"/>
    <property type="evidence" value="ECO:0007669"/>
    <property type="project" value="UniProtKB-EC"/>
</dbReference>
<dbReference type="CDD" id="cd05157">
    <property type="entry name" value="ETNK_euk"/>
    <property type="match status" value="1"/>
</dbReference>
<sequence length="360" mass="41191">MEAGVETQSSRDAPTHLDVSVEESAPHRGVLALLEKLRPQWKPADIKLKFFTEGITNLLIGCSVDRGLGDTVLVRVYGRQTELYVDRERERETFQTLHAHGCGPQLYCSFRNGICYQFVRGVALDDKLLRQPAIYRLIAREMARIHSIPPKNGSPEQPVLWTKVSEFFHLVQTAQSETTALKWIPAGVPALHVLLSEMESLKLHLAPVSSATVLCHNDLLTKNIIYNQAEGSVRFIDYEYADYNYQAYDIGNHFNEFAGVKNVDYSLYPSVELQRDWLAAYLESYKQAHGLPSLVSDEEVQGLYVKACKFSLVSHFLWGLWALLQARYSTIDFDFLRYALARFNCYFKKKDEYFAMELLD</sequence>
<evidence type="ECO:0000256" key="4">
    <source>
        <dbReference type="ARBA" id="ARBA00038211"/>
    </source>
</evidence>
<evidence type="ECO:0000256" key="2">
    <source>
        <dbReference type="ARBA" id="ARBA00023264"/>
    </source>
</evidence>
<comment type="pathway">
    <text evidence="3">Phospholipid metabolism; phosphatidylethanolamine biosynthesis; phosphatidylethanolamine from ethanolamine: step 1/3.</text>
</comment>
<evidence type="ECO:0000313" key="6">
    <source>
        <dbReference type="EMBL" id="KAJ8343442.1"/>
    </source>
</evidence>
<dbReference type="GO" id="GO:0005737">
    <property type="term" value="C:cytoplasm"/>
    <property type="evidence" value="ECO:0007669"/>
    <property type="project" value="TreeGrafter"/>
</dbReference>
<dbReference type="OrthoDB" id="10267235at2759"/>
<gene>
    <name evidence="6" type="ORF">SKAU_G00307710</name>
</gene>
<organism evidence="6 7">
    <name type="scientific">Synaphobranchus kaupii</name>
    <name type="common">Kaup's arrowtooth eel</name>
    <dbReference type="NCBI Taxonomy" id="118154"/>
    <lineage>
        <taxon>Eukaryota</taxon>
        <taxon>Metazoa</taxon>
        <taxon>Chordata</taxon>
        <taxon>Craniata</taxon>
        <taxon>Vertebrata</taxon>
        <taxon>Euteleostomi</taxon>
        <taxon>Actinopterygii</taxon>
        <taxon>Neopterygii</taxon>
        <taxon>Teleostei</taxon>
        <taxon>Anguilliformes</taxon>
        <taxon>Synaphobranchidae</taxon>
        <taxon>Synaphobranchus</taxon>
    </lineage>
</organism>
<dbReference type="Gene3D" id="3.90.1200.10">
    <property type="match status" value="1"/>
</dbReference>
<dbReference type="EC" id="2.7.1.82" evidence="5"/>
<keyword evidence="1" id="KW-0594">Phospholipid biosynthesis</keyword>
<keyword evidence="7" id="KW-1185">Reference proteome</keyword>
<dbReference type="AlphaFoldDB" id="A0A9Q1ER42"/>
<protein>
    <recommendedName>
        <fullName evidence="5">ethanolamine kinase</fullName>
        <ecNumber evidence="5">2.7.1.82</ecNumber>
    </recommendedName>
</protein>
<dbReference type="GO" id="GO:0006646">
    <property type="term" value="P:phosphatidylethanolamine biosynthetic process"/>
    <property type="evidence" value="ECO:0007669"/>
    <property type="project" value="TreeGrafter"/>
</dbReference>
<dbReference type="PANTHER" id="PTHR22603:SF68">
    <property type="entry name" value="ETHANOLAMINE KINASE 1"/>
    <property type="match status" value="1"/>
</dbReference>
<keyword evidence="1" id="KW-0444">Lipid biosynthesis</keyword>
<keyword evidence="1" id="KW-0443">Lipid metabolism</keyword>
<comment type="caution">
    <text evidence="6">The sequence shown here is derived from an EMBL/GenBank/DDBJ whole genome shotgun (WGS) entry which is preliminary data.</text>
</comment>
<comment type="similarity">
    <text evidence="4">Belongs to the choline/ethanolamine kinase family.</text>
</comment>
<dbReference type="Proteomes" id="UP001152622">
    <property type="component" value="Chromosome 13"/>
</dbReference>
<evidence type="ECO:0000256" key="3">
    <source>
        <dbReference type="ARBA" id="ARBA00037883"/>
    </source>
</evidence>
<name>A0A9Q1ER42_SYNKA</name>
<accession>A0A9Q1ER42</accession>
<proteinExistence type="inferred from homology"/>
<reference evidence="6" key="1">
    <citation type="journal article" date="2023" name="Science">
        <title>Genome structures resolve the early diversification of teleost fishes.</title>
        <authorList>
            <person name="Parey E."/>
            <person name="Louis A."/>
            <person name="Montfort J."/>
            <person name="Bouchez O."/>
            <person name="Roques C."/>
            <person name="Iampietro C."/>
            <person name="Lluch J."/>
            <person name="Castinel A."/>
            <person name="Donnadieu C."/>
            <person name="Desvignes T."/>
            <person name="Floi Bucao C."/>
            <person name="Jouanno E."/>
            <person name="Wen M."/>
            <person name="Mejri S."/>
            <person name="Dirks R."/>
            <person name="Jansen H."/>
            <person name="Henkel C."/>
            <person name="Chen W.J."/>
            <person name="Zahm M."/>
            <person name="Cabau C."/>
            <person name="Klopp C."/>
            <person name="Thompson A.W."/>
            <person name="Robinson-Rechavi M."/>
            <person name="Braasch I."/>
            <person name="Lecointre G."/>
            <person name="Bobe J."/>
            <person name="Postlethwait J.H."/>
            <person name="Berthelot C."/>
            <person name="Roest Crollius H."/>
            <person name="Guiguen Y."/>
        </authorList>
    </citation>
    <scope>NUCLEOTIDE SEQUENCE</scope>
    <source>
        <strain evidence="6">WJC10195</strain>
    </source>
</reference>
<dbReference type="PANTHER" id="PTHR22603">
    <property type="entry name" value="CHOLINE/ETHANOALAMINE KINASE"/>
    <property type="match status" value="1"/>
</dbReference>
<dbReference type="SUPFAM" id="SSF56112">
    <property type="entry name" value="Protein kinase-like (PK-like)"/>
    <property type="match status" value="1"/>
</dbReference>
<dbReference type="InterPro" id="IPR011009">
    <property type="entry name" value="Kinase-like_dom_sf"/>
</dbReference>
<dbReference type="EMBL" id="JAINUF010000013">
    <property type="protein sequence ID" value="KAJ8343442.1"/>
    <property type="molecule type" value="Genomic_DNA"/>
</dbReference>
<evidence type="ECO:0000256" key="5">
    <source>
        <dbReference type="ARBA" id="ARBA00038874"/>
    </source>
</evidence>
<evidence type="ECO:0000313" key="7">
    <source>
        <dbReference type="Proteomes" id="UP001152622"/>
    </source>
</evidence>
<dbReference type="Gene3D" id="3.30.200.20">
    <property type="entry name" value="Phosphorylase Kinase, domain 1"/>
    <property type="match status" value="1"/>
</dbReference>
<dbReference type="Pfam" id="PF01633">
    <property type="entry name" value="Choline_kinase"/>
    <property type="match status" value="1"/>
</dbReference>
<keyword evidence="2" id="KW-1208">Phospholipid metabolism</keyword>